<feature type="chain" id="PRO_5032743029" description="C1q domain-containing protein" evidence="1">
    <location>
        <begin position="19"/>
        <end position="139"/>
    </location>
</feature>
<dbReference type="Gene3D" id="2.60.120.40">
    <property type="match status" value="1"/>
</dbReference>
<organism evidence="3 4">
    <name type="scientific">Mytilus galloprovincialis</name>
    <name type="common">Mediterranean mussel</name>
    <dbReference type="NCBI Taxonomy" id="29158"/>
    <lineage>
        <taxon>Eukaryota</taxon>
        <taxon>Metazoa</taxon>
        <taxon>Spiralia</taxon>
        <taxon>Lophotrochozoa</taxon>
        <taxon>Mollusca</taxon>
        <taxon>Bivalvia</taxon>
        <taxon>Autobranchia</taxon>
        <taxon>Pteriomorphia</taxon>
        <taxon>Mytilida</taxon>
        <taxon>Mytiloidea</taxon>
        <taxon>Mytilidae</taxon>
        <taxon>Mytilinae</taxon>
        <taxon>Mytilus</taxon>
    </lineage>
</organism>
<evidence type="ECO:0000256" key="1">
    <source>
        <dbReference type="SAM" id="SignalP"/>
    </source>
</evidence>
<sequence length="139" mass="15962">MMFTFGLSFFQLMIMATADCSPKLDNAVVEDLLTMLVKYKKGTDIKKLILETRKWRDIQAFTAFLSYIKNSNAKETVKFYKVWTHNGNHYNPSSGICQAPREGLYHASTTVMSVEGKTIFAHIWPNETRTVGLCRGRWL</sequence>
<dbReference type="AlphaFoldDB" id="A0A8B6FAQ8"/>
<dbReference type="EMBL" id="UYJE01006596">
    <property type="protein sequence ID" value="VDI47332.1"/>
    <property type="molecule type" value="Genomic_DNA"/>
</dbReference>
<evidence type="ECO:0000313" key="3">
    <source>
        <dbReference type="EMBL" id="VDI47332.1"/>
    </source>
</evidence>
<keyword evidence="1" id="KW-0732">Signal</keyword>
<protein>
    <recommendedName>
        <fullName evidence="2">C1q domain-containing protein</fullName>
    </recommendedName>
</protein>
<dbReference type="Pfam" id="PF00386">
    <property type="entry name" value="C1q"/>
    <property type="match status" value="1"/>
</dbReference>
<dbReference type="Proteomes" id="UP000596742">
    <property type="component" value="Unassembled WGS sequence"/>
</dbReference>
<evidence type="ECO:0000259" key="2">
    <source>
        <dbReference type="PROSITE" id="PS50871"/>
    </source>
</evidence>
<name>A0A8B6FAQ8_MYTGA</name>
<reference evidence="3" key="1">
    <citation type="submission" date="2018-11" db="EMBL/GenBank/DDBJ databases">
        <authorList>
            <person name="Alioto T."/>
            <person name="Alioto T."/>
        </authorList>
    </citation>
    <scope>NUCLEOTIDE SEQUENCE</scope>
</reference>
<feature type="domain" description="C1q" evidence="2">
    <location>
        <begin position="54"/>
        <end position="139"/>
    </location>
</feature>
<accession>A0A8B6FAQ8</accession>
<feature type="signal peptide" evidence="1">
    <location>
        <begin position="1"/>
        <end position="18"/>
    </location>
</feature>
<gene>
    <name evidence="3" type="ORF">MGAL_10B002083</name>
</gene>
<dbReference type="InterPro" id="IPR008983">
    <property type="entry name" value="Tumour_necrosis_fac-like_dom"/>
</dbReference>
<proteinExistence type="predicted"/>
<dbReference type="InterPro" id="IPR001073">
    <property type="entry name" value="C1q_dom"/>
</dbReference>
<dbReference type="OrthoDB" id="6129174at2759"/>
<dbReference type="SUPFAM" id="SSF49842">
    <property type="entry name" value="TNF-like"/>
    <property type="match status" value="1"/>
</dbReference>
<keyword evidence="4" id="KW-1185">Reference proteome</keyword>
<comment type="caution">
    <text evidence="3">The sequence shown here is derived from an EMBL/GenBank/DDBJ whole genome shotgun (WGS) entry which is preliminary data.</text>
</comment>
<evidence type="ECO:0000313" key="4">
    <source>
        <dbReference type="Proteomes" id="UP000596742"/>
    </source>
</evidence>
<dbReference type="PROSITE" id="PS50871">
    <property type="entry name" value="C1Q"/>
    <property type="match status" value="1"/>
</dbReference>